<sequence length="81" mass="9400">MSISLYVTCCVIMPWPGHQSKECSTKNKICWFCKKQGHHQAICLKQFGKKEESKQINNNIEEEIQLQSVRTNKEESNQTKA</sequence>
<accession>A0A914M782</accession>
<dbReference type="GO" id="GO:0003676">
    <property type="term" value="F:nucleic acid binding"/>
    <property type="evidence" value="ECO:0007669"/>
    <property type="project" value="InterPro"/>
</dbReference>
<dbReference type="AlphaFoldDB" id="A0A914M782"/>
<evidence type="ECO:0000313" key="1">
    <source>
        <dbReference type="Proteomes" id="UP000887563"/>
    </source>
</evidence>
<dbReference type="SUPFAM" id="SSF57756">
    <property type="entry name" value="Retrovirus zinc finger-like domains"/>
    <property type="match status" value="1"/>
</dbReference>
<dbReference type="Proteomes" id="UP000887563">
    <property type="component" value="Unplaced"/>
</dbReference>
<proteinExistence type="predicted"/>
<name>A0A914M782_MELIC</name>
<organism evidence="1 2">
    <name type="scientific">Meloidogyne incognita</name>
    <name type="common">Southern root-knot nematode worm</name>
    <name type="synonym">Oxyuris incognita</name>
    <dbReference type="NCBI Taxonomy" id="6306"/>
    <lineage>
        <taxon>Eukaryota</taxon>
        <taxon>Metazoa</taxon>
        <taxon>Ecdysozoa</taxon>
        <taxon>Nematoda</taxon>
        <taxon>Chromadorea</taxon>
        <taxon>Rhabditida</taxon>
        <taxon>Tylenchina</taxon>
        <taxon>Tylenchomorpha</taxon>
        <taxon>Tylenchoidea</taxon>
        <taxon>Meloidogynidae</taxon>
        <taxon>Meloidogyninae</taxon>
        <taxon>Meloidogyne</taxon>
        <taxon>Meloidogyne incognita group</taxon>
    </lineage>
</organism>
<reference evidence="2" key="1">
    <citation type="submission" date="2022-11" db="UniProtKB">
        <authorList>
            <consortium name="WormBaseParasite"/>
        </authorList>
    </citation>
    <scope>IDENTIFICATION</scope>
</reference>
<evidence type="ECO:0000313" key="2">
    <source>
        <dbReference type="WBParaSite" id="Minc3s01081g20524"/>
    </source>
</evidence>
<dbReference type="InterPro" id="IPR036875">
    <property type="entry name" value="Znf_CCHC_sf"/>
</dbReference>
<keyword evidence="1" id="KW-1185">Reference proteome</keyword>
<dbReference type="WBParaSite" id="Minc3s01081g20524">
    <property type="protein sequence ID" value="Minc3s01081g20524"/>
    <property type="gene ID" value="Minc3s01081g20524"/>
</dbReference>
<protein>
    <submittedName>
        <fullName evidence="2">Candidate secreted effector</fullName>
    </submittedName>
</protein>
<dbReference type="GO" id="GO:0008270">
    <property type="term" value="F:zinc ion binding"/>
    <property type="evidence" value="ECO:0007669"/>
    <property type="project" value="InterPro"/>
</dbReference>